<accession>A0A9Q0L942</accession>
<proteinExistence type="predicted"/>
<dbReference type="EMBL" id="JAPDFW010000114">
    <property type="protein sequence ID" value="KAJ5068691.1"/>
    <property type="molecule type" value="Genomic_DNA"/>
</dbReference>
<organism evidence="1 2">
    <name type="scientific">Anaeramoeba ignava</name>
    <name type="common">Anaerobic marine amoeba</name>
    <dbReference type="NCBI Taxonomy" id="1746090"/>
    <lineage>
        <taxon>Eukaryota</taxon>
        <taxon>Metamonada</taxon>
        <taxon>Anaeramoebidae</taxon>
        <taxon>Anaeramoeba</taxon>
    </lineage>
</organism>
<sequence length="125" mass="14592">MGNNGNKYKETLPNTPTIRRRKKTQFTCKVIKDPSKILPEYITLTLTPDSFEIFNVFPKKESLTFSYYDIDRLGSFFLIVKINQKKFVFECGNSNLICSELSIYINQIIADLQKKKKKKEKQGIK</sequence>
<keyword evidence="2" id="KW-1185">Reference proteome</keyword>
<evidence type="ECO:0000313" key="1">
    <source>
        <dbReference type="EMBL" id="KAJ5068691.1"/>
    </source>
</evidence>
<dbReference type="Proteomes" id="UP001149090">
    <property type="component" value="Unassembled WGS sequence"/>
</dbReference>
<name>A0A9Q0L942_ANAIG</name>
<dbReference type="AlphaFoldDB" id="A0A9Q0L942"/>
<comment type="caution">
    <text evidence="1">The sequence shown here is derived from an EMBL/GenBank/DDBJ whole genome shotgun (WGS) entry which is preliminary data.</text>
</comment>
<protein>
    <submittedName>
        <fullName evidence="1">Uncharacterized protein</fullName>
    </submittedName>
</protein>
<gene>
    <name evidence="1" type="ORF">M0811_02634</name>
</gene>
<reference evidence="1" key="1">
    <citation type="submission" date="2022-10" db="EMBL/GenBank/DDBJ databases">
        <title>Novel sulphate-reducing endosymbionts in the free-living metamonad Anaeramoeba.</title>
        <authorList>
            <person name="Jerlstrom-Hultqvist J."/>
            <person name="Cepicka I."/>
            <person name="Gallot-Lavallee L."/>
            <person name="Salas-Leiva D."/>
            <person name="Curtis B.A."/>
            <person name="Zahonova K."/>
            <person name="Pipaliya S."/>
            <person name="Dacks J."/>
            <person name="Roger A.J."/>
        </authorList>
    </citation>
    <scope>NUCLEOTIDE SEQUENCE</scope>
    <source>
        <strain evidence="1">BMAN</strain>
    </source>
</reference>
<evidence type="ECO:0000313" key="2">
    <source>
        <dbReference type="Proteomes" id="UP001149090"/>
    </source>
</evidence>